<dbReference type="Proteomes" id="UP001500063">
    <property type="component" value="Unassembled WGS sequence"/>
</dbReference>
<feature type="domain" description="Transposase IS701-like DDE" evidence="1">
    <location>
        <begin position="2"/>
        <end position="65"/>
    </location>
</feature>
<reference evidence="2 3" key="1">
    <citation type="journal article" date="2019" name="Int. J. Syst. Evol. Microbiol.">
        <title>The Global Catalogue of Microorganisms (GCM) 10K type strain sequencing project: providing services to taxonomists for standard genome sequencing and annotation.</title>
        <authorList>
            <consortium name="The Broad Institute Genomics Platform"/>
            <consortium name="The Broad Institute Genome Sequencing Center for Infectious Disease"/>
            <person name="Wu L."/>
            <person name="Ma J."/>
        </authorList>
    </citation>
    <scope>NUCLEOTIDE SEQUENCE [LARGE SCALE GENOMIC DNA]</scope>
    <source>
        <strain evidence="2 3">JCM 4565</strain>
    </source>
</reference>
<organism evidence="2 3">
    <name type="scientific">Streptomyces blastmyceticus</name>
    <dbReference type="NCBI Taxonomy" id="68180"/>
    <lineage>
        <taxon>Bacteria</taxon>
        <taxon>Bacillati</taxon>
        <taxon>Actinomycetota</taxon>
        <taxon>Actinomycetes</taxon>
        <taxon>Kitasatosporales</taxon>
        <taxon>Streptomycetaceae</taxon>
        <taxon>Streptomyces</taxon>
    </lineage>
</organism>
<dbReference type="Pfam" id="PF13546">
    <property type="entry name" value="DDE_5"/>
    <property type="match status" value="1"/>
</dbReference>
<protein>
    <recommendedName>
        <fullName evidence="1">Transposase IS701-like DDE domain-containing protein</fullName>
    </recommendedName>
</protein>
<evidence type="ECO:0000259" key="1">
    <source>
        <dbReference type="Pfam" id="PF13546"/>
    </source>
</evidence>
<dbReference type="InterPro" id="IPR038721">
    <property type="entry name" value="IS701-like_DDE_dom"/>
</dbReference>
<evidence type="ECO:0000313" key="3">
    <source>
        <dbReference type="Proteomes" id="UP001500063"/>
    </source>
</evidence>
<proteinExistence type="predicted"/>
<accession>A0ABN0WVU7</accession>
<evidence type="ECO:0000313" key="2">
    <source>
        <dbReference type="EMBL" id="GAA0347371.1"/>
    </source>
</evidence>
<dbReference type="EMBL" id="BAAABW010000013">
    <property type="protein sequence ID" value="GAA0347371.1"/>
    <property type="molecule type" value="Genomic_DNA"/>
</dbReference>
<name>A0ABN0WVU7_9ACTN</name>
<keyword evidence="3" id="KW-1185">Reference proteome</keyword>
<sequence>MLCADGPVRTLVGLALAPEQRCGHGALYGAFSHGRIKTDRPCHALADCPLSRAADSRIVLTVDLSP</sequence>
<comment type="caution">
    <text evidence="2">The sequence shown here is derived from an EMBL/GenBank/DDBJ whole genome shotgun (WGS) entry which is preliminary data.</text>
</comment>
<gene>
    <name evidence="2" type="ORF">GCM10010319_24950</name>
</gene>